<dbReference type="Proteomes" id="UP000297966">
    <property type="component" value="Unassembled WGS sequence"/>
</dbReference>
<sequence length="291" mass="30890">MALKNVIGIDHAVVMVKDLDKAAENYRQLGFTVSPRGTHSAHMGTGNYTIMFDPDYMELLGVLAATEHNAPARAFLDTRGEGIERIAFTAVDSAAGAEEIRARGLTPIGPTDFERPVTLPDGTVSAAKFRTFMWPTAEAPGGVRIFACQHKTRETVWIPELMKHANAAKRIRQTLIATPEPAKEAAHLARLIDREPQAEADGAVSVPSGGDRADFVYLTLDQLGKRYPGVPLAGLSERGGAALVLVSGDLAATEKALGAAALRSGSAIVVPPAKANGTLLAFVAGWFELIL</sequence>
<accession>A0A4Y9LLT4</accession>
<comment type="caution">
    <text evidence="2">The sequence shown here is derived from an EMBL/GenBank/DDBJ whole genome shotgun (WGS) entry which is preliminary data.</text>
</comment>
<evidence type="ECO:0000313" key="3">
    <source>
        <dbReference type="Proteomes" id="UP000297966"/>
    </source>
</evidence>
<dbReference type="PANTHER" id="PTHR40265:SF1">
    <property type="entry name" value="GLYOXALASE-LIKE DOMAIN-CONTAINING PROTEIN"/>
    <property type="match status" value="1"/>
</dbReference>
<dbReference type="InterPro" id="IPR037523">
    <property type="entry name" value="VOC_core"/>
</dbReference>
<keyword evidence="3" id="KW-1185">Reference proteome</keyword>
<proteinExistence type="predicted"/>
<dbReference type="PROSITE" id="PS51819">
    <property type="entry name" value="VOC"/>
    <property type="match status" value="1"/>
</dbReference>
<dbReference type="PANTHER" id="PTHR40265">
    <property type="entry name" value="BLL2707 PROTEIN"/>
    <property type="match status" value="1"/>
</dbReference>
<gene>
    <name evidence="2" type="ORF">E4K65_28905</name>
</gene>
<dbReference type="InterPro" id="IPR025870">
    <property type="entry name" value="Glyoxalase-like_dom"/>
</dbReference>
<evidence type="ECO:0000313" key="2">
    <source>
        <dbReference type="EMBL" id="TFV44311.1"/>
    </source>
</evidence>
<dbReference type="SUPFAM" id="SSF54593">
    <property type="entry name" value="Glyoxalase/Bleomycin resistance protein/Dihydroxybiphenyl dioxygenase"/>
    <property type="match status" value="1"/>
</dbReference>
<dbReference type="Gene3D" id="3.10.180.10">
    <property type="entry name" value="2,3-Dihydroxybiphenyl 1,2-Dioxygenase, domain 1"/>
    <property type="match status" value="1"/>
</dbReference>
<dbReference type="EMBL" id="SPQT01000019">
    <property type="protein sequence ID" value="TFV44311.1"/>
    <property type="molecule type" value="Genomic_DNA"/>
</dbReference>
<protein>
    <submittedName>
        <fullName evidence="2">VOC family protein</fullName>
    </submittedName>
</protein>
<dbReference type="AlphaFoldDB" id="A0A4Y9LLT4"/>
<evidence type="ECO:0000259" key="1">
    <source>
        <dbReference type="PROSITE" id="PS51819"/>
    </source>
</evidence>
<organism evidence="2 3">
    <name type="scientific">Bradyrhizobium niftali</name>
    <dbReference type="NCBI Taxonomy" id="2560055"/>
    <lineage>
        <taxon>Bacteria</taxon>
        <taxon>Pseudomonadati</taxon>
        <taxon>Pseudomonadota</taxon>
        <taxon>Alphaproteobacteria</taxon>
        <taxon>Hyphomicrobiales</taxon>
        <taxon>Nitrobacteraceae</taxon>
        <taxon>Bradyrhizobium</taxon>
    </lineage>
</organism>
<feature type="domain" description="VOC" evidence="1">
    <location>
        <begin position="8"/>
        <end position="150"/>
    </location>
</feature>
<reference evidence="2 3" key="1">
    <citation type="submission" date="2019-03" db="EMBL/GenBank/DDBJ databases">
        <title>Bradyrhizobium diversity isolated from nodules of Chamaecrista fasciculata.</title>
        <authorList>
            <person name="Klepa M.S."/>
            <person name="Urquiaga M.O."/>
            <person name="Hungria M."/>
            <person name="Delamuta J.R."/>
        </authorList>
    </citation>
    <scope>NUCLEOTIDE SEQUENCE [LARGE SCALE GENOMIC DNA]</scope>
    <source>
        <strain evidence="2 3">CNPSo 3448</strain>
    </source>
</reference>
<name>A0A4Y9LLT4_9BRAD</name>
<dbReference type="Pfam" id="PF13468">
    <property type="entry name" value="Glyoxalase_3"/>
    <property type="match status" value="1"/>
</dbReference>
<dbReference type="OrthoDB" id="9812467at2"/>
<dbReference type="InterPro" id="IPR029068">
    <property type="entry name" value="Glyas_Bleomycin-R_OHBP_Dase"/>
</dbReference>
<dbReference type="RefSeq" id="WP_135177019.1">
    <property type="nucleotide sequence ID" value="NZ_SPQT01000019.1"/>
</dbReference>